<evidence type="ECO:0000256" key="1">
    <source>
        <dbReference type="ARBA" id="ARBA00004141"/>
    </source>
</evidence>
<protein>
    <submittedName>
        <fullName evidence="9">Membrane bound O-acyl transferase family-domain-containing protein</fullName>
    </submittedName>
</protein>
<evidence type="ECO:0000313" key="9">
    <source>
        <dbReference type="EMBL" id="KAL2849271.1"/>
    </source>
</evidence>
<keyword evidence="10" id="KW-1185">Reference proteome</keyword>
<evidence type="ECO:0000256" key="6">
    <source>
        <dbReference type="ARBA" id="ARBA00023136"/>
    </source>
</evidence>
<evidence type="ECO:0000313" key="10">
    <source>
        <dbReference type="Proteomes" id="UP001610444"/>
    </source>
</evidence>
<keyword evidence="3 9" id="KW-0808">Transferase</keyword>
<keyword evidence="4 7" id="KW-0812">Transmembrane</keyword>
<dbReference type="PANTHER" id="PTHR31595">
    <property type="entry name" value="LONG-CHAIN-ALCOHOL O-FATTY-ACYLTRANSFERASE 3-RELATED"/>
    <property type="match status" value="1"/>
</dbReference>
<keyword evidence="5 7" id="KW-1133">Transmembrane helix</keyword>
<name>A0ABR4KAF1_9EURO</name>
<accession>A0ABR4KAF1</accession>
<comment type="similarity">
    <text evidence="2">Belongs to the wax synthase family.</text>
</comment>
<evidence type="ECO:0000256" key="4">
    <source>
        <dbReference type="ARBA" id="ARBA00022692"/>
    </source>
</evidence>
<organism evidence="9 10">
    <name type="scientific">Aspergillus pseudodeflectus</name>
    <dbReference type="NCBI Taxonomy" id="176178"/>
    <lineage>
        <taxon>Eukaryota</taxon>
        <taxon>Fungi</taxon>
        <taxon>Dikarya</taxon>
        <taxon>Ascomycota</taxon>
        <taxon>Pezizomycotina</taxon>
        <taxon>Eurotiomycetes</taxon>
        <taxon>Eurotiomycetidae</taxon>
        <taxon>Eurotiales</taxon>
        <taxon>Aspergillaceae</taxon>
        <taxon>Aspergillus</taxon>
        <taxon>Aspergillus subgen. Nidulantes</taxon>
    </lineage>
</organism>
<dbReference type="InterPro" id="IPR008930">
    <property type="entry name" value="Terpenoid_cyclase/PrenylTrfase"/>
</dbReference>
<dbReference type="InterPro" id="IPR032805">
    <property type="entry name" value="Wax_synthase_dom"/>
</dbReference>
<dbReference type="GeneID" id="98160877"/>
<evidence type="ECO:0000259" key="8">
    <source>
        <dbReference type="Pfam" id="PF13813"/>
    </source>
</evidence>
<dbReference type="GO" id="GO:0016740">
    <property type="term" value="F:transferase activity"/>
    <property type="evidence" value="ECO:0007669"/>
    <property type="project" value="UniProtKB-KW"/>
</dbReference>
<dbReference type="PANTHER" id="PTHR31595:SF60">
    <property type="entry name" value="BIOSYNTHESIS PROTEIN (TRI7), PUTATIVE (AFU_ORTHOLOGUE AFUA_8G05970)-RELATED"/>
    <property type="match status" value="1"/>
</dbReference>
<dbReference type="RefSeq" id="XP_070898658.1">
    <property type="nucleotide sequence ID" value="XM_071045713.1"/>
</dbReference>
<evidence type="ECO:0000256" key="2">
    <source>
        <dbReference type="ARBA" id="ARBA00007282"/>
    </source>
</evidence>
<keyword evidence="6 7" id="KW-0472">Membrane</keyword>
<comment type="caution">
    <text evidence="9">The sequence shown here is derived from an EMBL/GenBank/DDBJ whole genome shotgun (WGS) entry which is preliminary data.</text>
</comment>
<feature type="transmembrane region" description="Helical" evidence="7">
    <location>
        <begin position="98"/>
        <end position="116"/>
    </location>
</feature>
<feature type="transmembrane region" description="Helical" evidence="7">
    <location>
        <begin position="308"/>
        <end position="329"/>
    </location>
</feature>
<dbReference type="Proteomes" id="UP001610444">
    <property type="component" value="Unassembled WGS sequence"/>
</dbReference>
<dbReference type="InterPro" id="IPR044851">
    <property type="entry name" value="Wax_synthase"/>
</dbReference>
<dbReference type="Pfam" id="PF13813">
    <property type="entry name" value="MBOAT_2"/>
    <property type="match status" value="1"/>
</dbReference>
<evidence type="ECO:0000256" key="7">
    <source>
        <dbReference type="SAM" id="Phobius"/>
    </source>
</evidence>
<dbReference type="EMBL" id="JBFXLR010000023">
    <property type="protein sequence ID" value="KAL2849271.1"/>
    <property type="molecule type" value="Genomic_DNA"/>
</dbReference>
<dbReference type="SUPFAM" id="SSF48239">
    <property type="entry name" value="Terpenoid cyclases/Protein prenyltransferases"/>
    <property type="match status" value="1"/>
</dbReference>
<feature type="transmembrane region" description="Helical" evidence="7">
    <location>
        <begin position="141"/>
        <end position="162"/>
    </location>
</feature>
<gene>
    <name evidence="9" type="ORF">BJX68DRAFT_267123</name>
</gene>
<comment type="subcellular location">
    <subcellularLocation>
        <location evidence="1">Membrane</location>
        <topology evidence="1">Multi-pass membrane protein</topology>
    </subcellularLocation>
</comment>
<evidence type="ECO:0000256" key="3">
    <source>
        <dbReference type="ARBA" id="ARBA00022679"/>
    </source>
</evidence>
<feature type="domain" description="Wax synthase" evidence="8">
    <location>
        <begin position="186"/>
        <end position="281"/>
    </location>
</feature>
<evidence type="ECO:0000256" key="5">
    <source>
        <dbReference type="ARBA" id="ARBA00022989"/>
    </source>
</evidence>
<reference evidence="9 10" key="1">
    <citation type="submission" date="2024-07" db="EMBL/GenBank/DDBJ databases">
        <title>Section-level genome sequencing and comparative genomics of Aspergillus sections Usti and Cavernicolus.</title>
        <authorList>
            <consortium name="Lawrence Berkeley National Laboratory"/>
            <person name="Nybo J.L."/>
            <person name="Vesth T.C."/>
            <person name="Theobald S."/>
            <person name="Frisvad J.C."/>
            <person name="Larsen T.O."/>
            <person name="Kjaerboelling I."/>
            <person name="Rothschild-Mancinelli K."/>
            <person name="Lyhne E.K."/>
            <person name="Kogle M.E."/>
            <person name="Barry K."/>
            <person name="Clum A."/>
            <person name="Na H."/>
            <person name="Ledsgaard L."/>
            <person name="Lin J."/>
            <person name="Lipzen A."/>
            <person name="Kuo A."/>
            <person name="Riley R."/>
            <person name="Mondo S."/>
            <person name="LaButti K."/>
            <person name="Haridas S."/>
            <person name="Pangalinan J."/>
            <person name="Salamov A.A."/>
            <person name="Simmons B.A."/>
            <person name="Magnuson J.K."/>
            <person name="Chen J."/>
            <person name="Drula E."/>
            <person name="Henrissat B."/>
            <person name="Wiebenga A."/>
            <person name="Lubbers R.J."/>
            <person name="Gomes A.C."/>
            <person name="Macurrencykelacurrency M.R."/>
            <person name="Stajich J."/>
            <person name="Grigoriev I.V."/>
            <person name="Mortensen U.H."/>
            <person name="De vries R.P."/>
            <person name="Baker S.E."/>
            <person name="Andersen M.R."/>
        </authorList>
    </citation>
    <scope>NUCLEOTIDE SEQUENCE [LARGE SCALE GENOMIC DNA]</scope>
    <source>
        <strain evidence="9 10">CBS 756.74</strain>
    </source>
</reference>
<proteinExistence type="inferred from homology"/>
<sequence>MTAPLGAWIQCFNSVDILIQRRISYAEHRRWKGVKKADEDVELDFSRPSREALYFALWLPFNFRRIGTKWQVTPIYAFNNGFSAPSRGQFIQTRVRSVLANLCAAVLVYCAGSWLTRSWSRKPSVSLCAVLDYTSLSPLNVPWQALYTLMPISVLLITAIFMTEKLVYDILSIAAVSPRISDPADWPPFQASVREAWSIRRFWGRFWHQAFRSFLTSNADYVVSRLPLPLLDLSPSSKTAITMLRYARYTLCFLISGLIHHLFDLGMRIPRENTGALRVFLVQPLAFAVEDIAAYFSRRFSVLTRDTALRRGIGYLWVLLFSAWTWHAWTFPMLRRALEAGELCVDGVRGRAPEDEEGVGEQSQDLAHSILDEMLDYVDEDGFVQAYTDKSRPRVDAVIALNVLIAFHTFNRGYELPQTLDWMHNILTHRAYIDGTRYYPTAEWFLYYLTRLLAASNDALLRERLEPLLKTRVLERVGVAGDACCLGMRLLTCRLLGIEDYQDRERLVEMQQMDGGWEASCMYLFPSESKKIGNRAVATAFAVAALRGCGGGVDVA</sequence>